<proteinExistence type="predicted"/>
<evidence type="ECO:0000313" key="1">
    <source>
        <dbReference type="EMBL" id="KAF7192037.1"/>
    </source>
</evidence>
<dbReference type="Proteomes" id="UP000660729">
    <property type="component" value="Unassembled WGS sequence"/>
</dbReference>
<reference evidence="1" key="1">
    <citation type="submission" date="2020-04" db="EMBL/GenBank/DDBJ databases">
        <title>Draft genome resource of the tomato pathogen Pseudocercospora fuligena.</title>
        <authorList>
            <person name="Zaccaron A."/>
        </authorList>
    </citation>
    <scope>NUCLEOTIDE SEQUENCE</scope>
    <source>
        <strain evidence="1">PF001</strain>
    </source>
</reference>
<name>A0A8H6RK44_9PEZI</name>
<evidence type="ECO:0000313" key="2">
    <source>
        <dbReference type="Proteomes" id="UP000660729"/>
    </source>
</evidence>
<accession>A0A8H6RK44</accession>
<dbReference type="EMBL" id="JABCIY010000151">
    <property type="protein sequence ID" value="KAF7192037.1"/>
    <property type="molecule type" value="Genomic_DNA"/>
</dbReference>
<sequence length="75" mass="8436">MTYAKKCALPLDIVLESVINTKNERTIDSLQQQALNIVGGFSFGRADEMPFSFQDRYAEFIKHVAISIDLRISVA</sequence>
<gene>
    <name evidence="1" type="ORF">HII31_06682</name>
</gene>
<comment type="caution">
    <text evidence="1">The sequence shown here is derived from an EMBL/GenBank/DDBJ whole genome shotgun (WGS) entry which is preliminary data.</text>
</comment>
<dbReference type="AlphaFoldDB" id="A0A8H6RK44"/>
<protein>
    <submittedName>
        <fullName evidence="1">Uncharacterized protein</fullName>
    </submittedName>
</protein>
<organism evidence="1 2">
    <name type="scientific">Pseudocercospora fuligena</name>
    <dbReference type="NCBI Taxonomy" id="685502"/>
    <lineage>
        <taxon>Eukaryota</taxon>
        <taxon>Fungi</taxon>
        <taxon>Dikarya</taxon>
        <taxon>Ascomycota</taxon>
        <taxon>Pezizomycotina</taxon>
        <taxon>Dothideomycetes</taxon>
        <taxon>Dothideomycetidae</taxon>
        <taxon>Mycosphaerellales</taxon>
        <taxon>Mycosphaerellaceae</taxon>
        <taxon>Pseudocercospora</taxon>
    </lineage>
</organism>
<keyword evidence="2" id="KW-1185">Reference proteome</keyword>